<dbReference type="Gene3D" id="3.50.50.60">
    <property type="entry name" value="FAD/NAD(P)-binding domain"/>
    <property type="match status" value="1"/>
</dbReference>
<evidence type="ECO:0000313" key="2">
    <source>
        <dbReference type="EMBL" id="MEJ5220079.1"/>
    </source>
</evidence>
<dbReference type="EMBL" id="JBBGAZ010000016">
    <property type="protein sequence ID" value="MEJ5220079.1"/>
    <property type="molecule type" value="Genomic_DNA"/>
</dbReference>
<evidence type="ECO:0000259" key="1">
    <source>
        <dbReference type="Pfam" id="PF01593"/>
    </source>
</evidence>
<comment type="caution">
    <text evidence="2">The sequence shown here is derived from an EMBL/GenBank/DDBJ whole genome shotgun (WGS) entry which is preliminary data.</text>
</comment>
<dbReference type="InterPro" id="IPR002937">
    <property type="entry name" value="Amino_oxidase"/>
</dbReference>
<protein>
    <submittedName>
        <fullName evidence="2">FAD-dependent oxidoreductase</fullName>
    </submittedName>
</protein>
<proteinExistence type="predicted"/>
<dbReference type="Pfam" id="PF01593">
    <property type="entry name" value="Amino_oxidase"/>
    <property type="match status" value="1"/>
</dbReference>
<gene>
    <name evidence="2" type="ORF">WG622_17630</name>
</gene>
<feature type="domain" description="Amine oxidase" evidence="1">
    <location>
        <begin position="98"/>
        <end position="202"/>
    </location>
</feature>
<dbReference type="InterPro" id="IPR036188">
    <property type="entry name" value="FAD/NAD-bd_sf"/>
</dbReference>
<evidence type="ECO:0000313" key="3">
    <source>
        <dbReference type="Proteomes" id="UP001368270"/>
    </source>
</evidence>
<dbReference type="SUPFAM" id="SSF51905">
    <property type="entry name" value="FAD/NAD(P)-binding domain"/>
    <property type="match status" value="1"/>
</dbReference>
<keyword evidence="3" id="KW-1185">Reference proteome</keyword>
<organism evidence="2 3">
    <name type="scientific">Cognatishimia coralii</name>
    <dbReference type="NCBI Taxonomy" id="3083254"/>
    <lineage>
        <taxon>Bacteria</taxon>
        <taxon>Pseudomonadati</taxon>
        <taxon>Pseudomonadota</taxon>
        <taxon>Alphaproteobacteria</taxon>
        <taxon>Rhodobacterales</taxon>
        <taxon>Paracoccaceae</taxon>
        <taxon>Cognatishimia</taxon>
    </lineage>
</organism>
<dbReference type="Pfam" id="PF13450">
    <property type="entry name" value="NAD_binding_8"/>
    <property type="match status" value="1"/>
</dbReference>
<reference evidence="2 3" key="1">
    <citation type="submission" date="2024-03" db="EMBL/GenBank/DDBJ databases">
        <title>Cognatishimia coralii sp. nov., a marine bacterium isolated from coral surrounding seawater.</title>
        <authorList>
            <person name="Liu X."/>
            <person name="Liu S."/>
            <person name="Sun H."/>
            <person name="Zhang Y."/>
        </authorList>
    </citation>
    <scope>NUCLEOTIDE SEQUENCE [LARGE SCALE GENOMIC DNA]</scope>
    <source>
        <strain evidence="2 3">D5M38</strain>
    </source>
</reference>
<dbReference type="Proteomes" id="UP001368270">
    <property type="component" value="Unassembled WGS sequence"/>
</dbReference>
<dbReference type="RefSeq" id="WP_339404720.1">
    <property type="nucleotide sequence ID" value="NZ_JBBGAZ010000016.1"/>
</dbReference>
<name>A0ABU8QKZ5_9RHOB</name>
<sequence>MIYGTVIIGSSPAMLLEAILRAQQGHGPTIVIEAKDQLGGNWSPQTRFGHQIDNGPHLLYNFNSDMSELFATLTEITGCSFEEMAPPPRSESRLNPAMLEFSFGFHGSKTRKRLRAIRAVLARHWLPVLKPQKYWRPQGGLSNIVRQFHLKLEALGVEIRTSVAVQSLRELPNGTVEVSLDNGEHIIGESVKATAASLPLLAGVSSSFTLPELKSRRYGQAYIYLRNARKNVFSFFRCFHDPQMFLAAELGSSAQPPLPEGCTVLSVNLTSGSLADEINNSEILDFLRRKKLVEGINGSPEIHCVEWEVIDLPIVTNEITNQLNTELDSIEFIHCHNLVRTLYSRLELAGALN</sequence>
<accession>A0ABU8QKZ5</accession>